<dbReference type="Proteomes" id="UP000277580">
    <property type="component" value="Unassembled WGS sequence"/>
</dbReference>
<dbReference type="GO" id="GO:0005576">
    <property type="term" value="C:extracellular region"/>
    <property type="evidence" value="ECO:0007669"/>
    <property type="project" value="UniProtKB-SubCell"/>
</dbReference>
<evidence type="ECO:0000256" key="7">
    <source>
        <dbReference type="ARBA" id="ARBA00023008"/>
    </source>
</evidence>
<keyword evidence="4" id="KW-0479">Metal-binding</keyword>
<dbReference type="Pfam" id="PF22810">
    <property type="entry name" value="LPMO_AA14"/>
    <property type="match status" value="1"/>
</dbReference>
<accession>A0A3N4KCZ8</accession>
<protein>
    <recommendedName>
        <fullName evidence="15">Concanavalin A-like lectin/glucanase</fullName>
    </recommendedName>
</protein>
<evidence type="ECO:0000256" key="5">
    <source>
        <dbReference type="ARBA" id="ARBA00022729"/>
    </source>
</evidence>
<evidence type="ECO:0000256" key="6">
    <source>
        <dbReference type="ARBA" id="ARBA00023002"/>
    </source>
</evidence>
<dbReference type="AlphaFoldDB" id="A0A3N4KCZ8"/>
<evidence type="ECO:0000256" key="4">
    <source>
        <dbReference type="ARBA" id="ARBA00022723"/>
    </source>
</evidence>
<evidence type="ECO:0000256" key="9">
    <source>
        <dbReference type="ARBA" id="ARBA00023157"/>
    </source>
</evidence>
<feature type="signal peptide" evidence="12">
    <location>
        <begin position="1"/>
        <end position="16"/>
    </location>
</feature>
<dbReference type="InParanoid" id="A0A3N4KCZ8"/>
<dbReference type="EMBL" id="ML119164">
    <property type="protein sequence ID" value="RPB08393.1"/>
    <property type="molecule type" value="Genomic_DNA"/>
</dbReference>
<keyword evidence="6" id="KW-0560">Oxidoreductase</keyword>
<evidence type="ECO:0000256" key="2">
    <source>
        <dbReference type="ARBA" id="ARBA00004613"/>
    </source>
</evidence>
<dbReference type="GO" id="GO:0046872">
    <property type="term" value="F:metal ion binding"/>
    <property type="evidence" value="ECO:0007669"/>
    <property type="project" value="UniProtKB-KW"/>
</dbReference>
<evidence type="ECO:0000256" key="8">
    <source>
        <dbReference type="ARBA" id="ARBA00023033"/>
    </source>
</evidence>
<keyword evidence="10" id="KW-0325">Glycoprotein</keyword>
<comment type="subcellular location">
    <subcellularLocation>
        <location evidence="2">Secreted</location>
    </subcellularLocation>
</comment>
<keyword evidence="8" id="KW-0503">Monooxygenase</keyword>
<evidence type="ECO:0008006" key="15">
    <source>
        <dbReference type="Google" id="ProtNLM"/>
    </source>
</evidence>
<feature type="chain" id="PRO_5018211457" description="Concanavalin A-like lectin/glucanase" evidence="12">
    <location>
        <begin position="17"/>
        <end position="314"/>
    </location>
</feature>
<keyword evidence="7" id="KW-0186">Copper</keyword>
<evidence type="ECO:0000313" key="14">
    <source>
        <dbReference type="Proteomes" id="UP000277580"/>
    </source>
</evidence>
<evidence type="ECO:0000256" key="1">
    <source>
        <dbReference type="ARBA" id="ARBA00001973"/>
    </source>
</evidence>
<keyword evidence="3" id="KW-0964">Secreted</keyword>
<dbReference type="OrthoDB" id="2019572at2759"/>
<evidence type="ECO:0000256" key="12">
    <source>
        <dbReference type="SAM" id="SignalP"/>
    </source>
</evidence>
<name>A0A3N4KCZ8_9PEZI</name>
<reference evidence="13 14" key="1">
    <citation type="journal article" date="2018" name="Nat. Ecol. Evol.">
        <title>Pezizomycetes genomes reveal the molecular basis of ectomycorrhizal truffle lifestyle.</title>
        <authorList>
            <person name="Murat C."/>
            <person name="Payen T."/>
            <person name="Noel B."/>
            <person name="Kuo A."/>
            <person name="Morin E."/>
            <person name="Chen J."/>
            <person name="Kohler A."/>
            <person name="Krizsan K."/>
            <person name="Balestrini R."/>
            <person name="Da Silva C."/>
            <person name="Montanini B."/>
            <person name="Hainaut M."/>
            <person name="Levati E."/>
            <person name="Barry K.W."/>
            <person name="Belfiori B."/>
            <person name="Cichocki N."/>
            <person name="Clum A."/>
            <person name="Dockter R.B."/>
            <person name="Fauchery L."/>
            <person name="Guy J."/>
            <person name="Iotti M."/>
            <person name="Le Tacon F."/>
            <person name="Lindquist E.A."/>
            <person name="Lipzen A."/>
            <person name="Malagnac F."/>
            <person name="Mello A."/>
            <person name="Molinier V."/>
            <person name="Miyauchi S."/>
            <person name="Poulain J."/>
            <person name="Riccioni C."/>
            <person name="Rubini A."/>
            <person name="Sitrit Y."/>
            <person name="Splivallo R."/>
            <person name="Traeger S."/>
            <person name="Wang M."/>
            <person name="Zifcakova L."/>
            <person name="Wipf D."/>
            <person name="Zambonelli A."/>
            <person name="Paolocci F."/>
            <person name="Nowrousian M."/>
            <person name="Ottonello S."/>
            <person name="Baldrian P."/>
            <person name="Spatafora J.W."/>
            <person name="Henrissat B."/>
            <person name="Nagy L.G."/>
            <person name="Aury J.M."/>
            <person name="Wincker P."/>
            <person name="Grigoriev I.V."/>
            <person name="Bonfante P."/>
            <person name="Martin F.M."/>
        </authorList>
    </citation>
    <scope>NUCLEOTIDE SEQUENCE [LARGE SCALE GENOMIC DNA]</scope>
    <source>
        <strain evidence="13 14">CCBAS932</strain>
    </source>
</reference>
<evidence type="ECO:0000256" key="11">
    <source>
        <dbReference type="ARBA" id="ARBA00046340"/>
    </source>
</evidence>
<evidence type="ECO:0000256" key="3">
    <source>
        <dbReference type="ARBA" id="ARBA00022525"/>
    </source>
</evidence>
<dbReference type="GO" id="GO:0004497">
    <property type="term" value="F:monooxygenase activity"/>
    <property type="evidence" value="ECO:0007669"/>
    <property type="project" value="UniProtKB-KW"/>
</dbReference>
<gene>
    <name evidence="13" type="ORF">P167DRAFT_494258</name>
</gene>
<keyword evidence="5 12" id="KW-0732">Signal</keyword>
<keyword evidence="9" id="KW-1015">Disulfide bond</keyword>
<comment type="cofactor">
    <cofactor evidence="1">
        <name>Cu(2+)</name>
        <dbReference type="ChEBI" id="CHEBI:29036"/>
    </cofactor>
</comment>
<comment type="similarity">
    <text evidence="11">Belongs to the polysaccharide monooxygenase AA14 family.</text>
</comment>
<dbReference type="STRING" id="1392247.A0A3N4KCZ8"/>
<sequence>MVLVKNLSTFLPLVLSQALMSNAHLSVWMPSMYGLDPTNINSDNASQPLQGYTFEQWWWHGNLDNPPADNESFALPANGSVDVEISSNKAFTTLGRGFKDANPRMAPDPWLNQNGWGNMHAPSRADVAGSALAIAYKSDAESVLPSDFVVFSVVHDSPARQLETFHVPDLPVCPNDRCMCSWFWIHKSIGGTDQMYMVPFVCHVTNATNTTPLGKPVAPVNCEGDKSKCVQGAKSPMYWMNLEGNNMFEPGHYAPTYNTGYGYFEGAQTDIWIDGHNATSTTGTSANVAAATKAVSKGVRHGGVHRRRGWFGGN</sequence>
<evidence type="ECO:0000256" key="10">
    <source>
        <dbReference type="ARBA" id="ARBA00023180"/>
    </source>
</evidence>
<organism evidence="13 14">
    <name type="scientific">Morchella conica CCBAS932</name>
    <dbReference type="NCBI Taxonomy" id="1392247"/>
    <lineage>
        <taxon>Eukaryota</taxon>
        <taxon>Fungi</taxon>
        <taxon>Dikarya</taxon>
        <taxon>Ascomycota</taxon>
        <taxon>Pezizomycotina</taxon>
        <taxon>Pezizomycetes</taxon>
        <taxon>Pezizales</taxon>
        <taxon>Morchellaceae</taxon>
        <taxon>Morchella</taxon>
    </lineage>
</organism>
<evidence type="ECO:0000313" key="13">
    <source>
        <dbReference type="EMBL" id="RPB08393.1"/>
    </source>
</evidence>
<keyword evidence="14" id="KW-1185">Reference proteome</keyword>
<proteinExistence type="inferred from homology"/>
<dbReference type="InterPro" id="IPR054497">
    <property type="entry name" value="LPMO_AA14"/>
</dbReference>